<organism evidence="1 2">
    <name type="scientific">Paramuricea clavata</name>
    <name type="common">Red gorgonian</name>
    <name type="synonym">Violescent sea-whip</name>
    <dbReference type="NCBI Taxonomy" id="317549"/>
    <lineage>
        <taxon>Eukaryota</taxon>
        <taxon>Metazoa</taxon>
        <taxon>Cnidaria</taxon>
        <taxon>Anthozoa</taxon>
        <taxon>Octocorallia</taxon>
        <taxon>Malacalcyonacea</taxon>
        <taxon>Plexauridae</taxon>
        <taxon>Paramuricea</taxon>
    </lineage>
</organism>
<gene>
    <name evidence="1" type="ORF">PACLA_8A042927</name>
</gene>
<dbReference type="PANTHER" id="PTHR31025">
    <property type="entry name" value="SI:CH211-196P9.1-RELATED"/>
    <property type="match status" value="1"/>
</dbReference>
<dbReference type="AlphaFoldDB" id="A0A6S7JPA5"/>
<dbReference type="PANTHER" id="PTHR31025:SF22">
    <property type="entry name" value="IP13529P"/>
    <property type="match status" value="1"/>
</dbReference>
<feature type="non-terminal residue" evidence="1">
    <location>
        <position position="205"/>
    </location>
</feature>
<keyword evidence="2" id="KW-1185">Reference proteome</keyword>
<dbReference type="OrthoDB" id="8196415at2759"/>
<comment type="caution">
    <text evidence="1">The sequence shown here is derived from an EMBL/GenBank/DDBJ whole genome shotgun (WGS) entry which is preliminary data.</text>
</comment>
<dbReference type="EMBL" id="CACRXK020009965">
    <property type="protein sequence ID" value="CAB4018352.1"/>
    <property type="molecule type" value="Genomic_DNA"/>
</dbReference>
<accession>A0A6S7JPA5</accession>
<name>A0A6S7JPA5_PARCT</name>
<sequence>MPSTVDEIKELWPFPFFKDYLLQHFQELMGFELHVVFMETVERKAKVIFDYMKQELSRKRVKDSVKLIGDTMEFREPKAVKMTGVCLLLLAYFDKEEEKMIRCFNETATTKDILVNCPSSPFIAVFGPKLFPEIIDIVIDRTVAVYASSLLEAVMLLFAAYYCFNIQYPECLAATLVFIQKCFVNLNPEKGTKTTKGKVHNVNPK</sequence>
<evidence type="ECO:0000313" key="1">
    <source>
        <dbReference type="EMBL" id="CAB4018352.1"/>
    </source>
</evidence>
<reference evidence="1" key="1">
    <citation type="submission" date="2020-04" db="EMBL/GenBank/DDBJ databases">
        <authorList>
            <person name="Alioto T."/>
            <person name="Alioto T."/>
            <person name="Gomez Garrido J."/>
        </authorList>
    </citation>
    <scope>NUCLEOTIDE SEQUENCE</scope>
    <source>
        <strain evidence="1">A484AB</strain>
    </source>
</reference>
<protein>
    <submittedName>
        <fullName evidence="1">Uncharacterized protein</fullName>
    </submittedName>
</protein>
<proteinExistence type="predicted"/>
<dbReference type="Proteomes" id="UP001152795">
    <property type="component" value="Unassembled WGS sequence"/>
</dbReference>
<evidence type="ECO:0000313" key="2">
    <source>
        <dbReference type="Proteomes" id="UP001152795"/>
    </source>
</evidence>